<reference evidence="1 2" key="1">
    <citation type="submission" date="2014-05" db="EMBL/GenBank/DDBJ databases">
        <title>Whole genome shotgun sequence of Rhizobium rhizogenes NBRC 13257.</title>
        <authorList>
            <person name="Katano-Makiyama Y."/>
            <person name="Hosoyama A."/>
            <person name="Hashimoto M."/>
            <person name="Hosoyama Y."/>
            <person name="Noguchi M."/>
            <person name="Tsuchikane K."/>
            <person name="Kimura A."/>
            <person name="Ohji S."/>
            <person name="Ichikawa N."/>
            <person name="Yamazoe A."/>
            <person name="Fujita N."/>
        </authorList>
    </citation>
    <scope>NUCLEOTIDE SEQUENCE [LARGE SCALE GENOMIC DNA]</scope>
    <source>
        <strain evidence="1 2">NBRC 13257</strain>
    </source>
</reference>
<comment type="caution">
    <text evidence="1">The sequence shown here is derived from an EMBL/GenBank/DDBJ whole genome shotgun (WGS) entry which is preliminary data.</text>
</comment>
<name>A0AA87QKT6_RHIRH</name>
<dbReference type="Proteomes" id="UP000026941">
    <property type="component" value="Unassembled WGS sequence"/>
</dbReference>
<sequence>MSVQLLDPAAETEAVPSALDNGFFPVDTSRASAYEVHNPVTKRNARLWALGRSCDLAHRTQQKHVPIQWVAFLYQGNRHYQ</sequence>
<gene>
    <name evidence="1" type="ORF">RRH01S_23_00090</name>
</gene>
<dbReference type="AlphaFoldDB" id="A0AA87QKT6"/>
<proteinExistence type="predicted"/>
<accession>A0AA87QKT6</accession>
<evidence type="ECO:0000313" key="2">
    <source>
        <dbReference type="Proteomes" id="UP000026941"/>
    </source>
</evidence>
<evidence type="ECO:0000313" key="1">
    <source>
        <dbReference type="EMBL" id="GAJ96503.1"/>
    </source>
</evidence>
<dbReference type="EMBL" id="BAYX01000023">
    <property type="protein sequence ID" value="GAJ96503.1"/>
    <property type="molecule type" value="Genomic_DNA"/>
</dbReference>
<organism evidence="1 2">
    <name type="scientific">Rhizobium rhizogenes NBRC 13257</name>
    <dbReference type="NCBI Taxonomy" id="1220581"/>
    <lineage>
        <taxon>Bacteria</taxon>
        <taxon>Pseudomonadati</taxon>
        <taxon>Pseudomonadota</taxon>
        <taxon>Alphaproteobacteria</taxon>
        <taxon>Hyphomicrobiales</taxon>
        <taxon>Rhizobiaceae</taxon>
        <taxon>Rhizobium/Agrobacterium group</taxon>
        <taxon>Rhizobium</taxon>
    </lineage>
</organism>
<protein>
    <submittedName>
        <fullName evidence="1">Uncharacterized protein</fullName>
    </submittedName>
</protein>